<reference evidence="2" key="1">
    <citation type="journal article" date="2017" name="Nature">
        <title>The sunflower genome provides insights into oil metabolism, flowering and Asterid evolution.</title>
        <authorList>
            <person name="Badouin H."/>
            <person name="Gouzy J."/>
            <person name="Grassa C.J."/>
            <person name="Murat F."/>
            <person name="Staton S.E."/>
            <person name="Cottret L."/>
            <person name="Lelandais-Briere C."/>
            <person name="Owens G.L."/>
            <person name="Carrere S."/>
            <person name="Mayjonade B."/>
            <person name="Legrand L."/>
            <person name="Gill N."/>
            <person name="Kane N.C."/>
            <person name="Bowers J.E."/>
            <person name="Hubner S."/>
            <person name="Bellec A."/>
            <person name="Berard A."/>
            <person name="Berges H."/>
            <person name="Blanchet N."/>
            <person name="Boniface M.C."/>
            <person name="Brunel D."/>
            <person name="Catrice O."/>
            <person name="Chaidir N."/>
            <person name="Claudel C."/>
            <person name="Donnadieu C."/>
            <person name="Faraut T."/>
            <person name="Fievet G."/>
            <person name="Helmstetter N."/>
            <person name="King M."/>
            <person name="Knapp S.J."/>
            <person name="Lai Z."/>
            <person name="Le Paslier M.C."/>
            <person name="Lippi Y."/>
            <person name="Lorenzon L."/>
            <person name="Mandel J.R."/>
            <person name="Marage G."/>
            <person name="Marchand G."/>
            <person name="Marquand E."/>
            <person name="Bret-Mestries E."/>
            <person name="Morien E."/>
            <person name="Nambeesan S."/>
            <person name="Nguyen T."/>
            <person name="Pegot-Espagnet P."/>
            <person name="Pouilly N."/>
            <person name="Raftis F."/>
            <person name="Sallet E."/>
            <person name="Schiex T."/>
            <person name="Thomas J."/>
            <person name="Vandecasteele C."/>
            <person name="Vares D."/>
            <person name="Vear F."/>
            <person name="Vautrin S."/>
            <person name="Crespi M."/>
            <person name="Mangin B."/>
            <person name="Burke J.M."/>
            <person name="Salse J."/>
            <person name="Munos S."/>
            <person name="Vincourt P."/>
            <person name="Rieseberg L.H."/>
            <person name="Langlade N.B."/>
        </authorList>
    </citation>
    <scope>NUCLEOTIDE SEQUENCE</scope>
    <source>
        <tissue evidence="2">Leaves</tissue>
    </source>
</reference>
<dbReference type="Gramene" id="mRNA:HanXRQr2_Chr09g0385701">
    <property type="protein sequence ID" value="mRNA:HanXRQr2_Chr09g0385701"/>
    <property type="gene ID" value="HanXRQr2_Chr09g0385701"/>
</dbReference>
<keyword evidence="1" id="KW-0472">Membrane</keyword>
<organism evidence="2 3">
    <name type="scientific">Helianthus annuus</name>
    <name type="common">Common sunflower</name>
    <dbReference type="NCBI Taxonomy" id="4232"/>
    <lineage>
        <taxon>Eukaryota</taxon>
        <taxon>Viridiplantae</taxon>
        <taxon>Streptophyta</taxon>
        <taxon>Embryophyta</taxon>
        <taxon>Tracheophyta</taxon>
        <taxon>Spermatophyta</taxon>
        <taxon>Magnoliopsida</taxon>
        <taxon>eudicotyledons</taxon>
        <taxon>Gunneridae</taxon>
        <taxon>Pentapetalae</taxon>
        <taxon>asterids</taxon>
        <taxon>campanulids</taxon>
        <taxon>Asterales</taxon>
        <taxon>Asteraceae</taxon>
        <taxon>Asteroideae</taxon>
        <taxon>Heliantheae alliance</taxon>
        <taxon>Heliantheae</taxon>
        <taxon>Helianthus</taxon>
    </lineage>
</organism>
<keyword evidence="3" id="KW-1185">Reference proteome</keyword>
<sequence length="41" mass="4507">MRFIGSQGCLVGISLSKPLILFHLVIWCSVVFKLLGCLGAW</sequence>
<evidence type="ECO:0000313" key="2">
    <source>
        <dbReference type="EMBL" id="KAF5790651.1"/>
    </source>
</evidence>
<reference evidence="2" key="2">
    <citation type="submission" date="2020-06" db="EMBL/GenBank/DDBJ databases">
        <title>Helianthus annuus Genome sequencing and assembly Release 2.</title>
        <authorList>
            <person name="Gouzy J."/>
            <person name="Langlade N."/>
            <person name="Munos S."/>
        </authorList>
    </citation>
    <scope>NUCLEOTIDE SEQUENCE</scope>
    <source>
        <tissue evidence="2">Leaves</tissue>
    </source>
</reference>
<dbReference type="AlphaFoldDB" id="A0A9K3I6D9"/>
<dbReference type="Proteomes" id="UP000215914">
    <property type="component" value="Unassembled WGS sequence"/>
</dbReference>
<protein>
    <submittedName>
        <fullName evidence="2">Uncharacterized protein</fullName>
    </submittedName>
</protein>
<keyword evidence="1" id="KW-1133">Transmembrane helix</keyword>
<proteinExistence type="predicted"/>
<name>A0A9K3I6D9_HELAN</name>
<dbReference type="EMBL" id="MNCJ02000324">
    <property type="protein sequence ID" value="KAF5790651.1"/>
    <property type="molecule type" value="Genomic_DNA"/>
</dbReference>
<evidence type="ECO:0000313" key="3">
    <source>
        <dbReference type="Proteomes" id="UP000215914"/>
    </source>
</evidence>
<feature type="transmembrane region" description="Helical" evidence="1">
    <location>
        <begin position="20"/>
        <end position="40"/>
    </location>
</feature>
<evidence type="ECO:0000256" key="1">
    <source>
        <dbReference type="SAM" id="Phobius"/>
    </source>
</evidence>
<gene>
    <name evidence="2" type="ORF">HanXRQr2_Chr09g0385701</name>
</gene>
<accession>A0A9K3I6D9</accession>
<keyword evidence="1" id="KW-0812">Transmembrane</keyword>
<comment type="caution">
    <text evidence="2">The sequence shown here is derived from an EMBL/GenBank/DDBJ whole genome shotgun (WGS) entry which is preliminary data.</text>
</comment>